<sequence length="84" mass="9510">MGFLENLIQMKLKTATGKDVMKISRAFELGINEAAAEKIAAYLRKNPVNILNHSDRLKLVKEISRIAGEQPAKKIYRILSELTR</sequence>
<dbReference type="InterPro" id="IPR020277">
    <property type="entry name" value="DUF2624"/>
</dbReference>
<dbReference type="Proteomes" id="UP000286235">
    <property type="component" value="Unassembled WGS sequence"/>
</dbReference>
<keyword evidence="2" id="KW-1185">Reference proteome</keyword>
<protein>
    <recommendedName>
        <fullName evidence="3">DUF2624 domain-containing protein</fullName>
    </recommendedName>
</protein>
<accession>A0A420VEK4</accession>
<dbReference type="RefSeq" id="WP_020154014.1">
    <property type="nucleotide sequence ID" value="NZ_AZRV01000023.1"/>
</dbReference>
<proteinExistence type="predicted"/>
<organism evidence="1 2">
    <name type="scientific">Caldibacillus debilis GB1</name>
    <dbReference type="NCBI Taxonomy" id="1339248"/>
    <lineage>
        <taxon>Bacteria</taxon>
        <taxon>Bacillati</taxon>
        <taxon>Bacillota</taxon>
        <taxon>Bacilli</taxon>
        <taxon>Bacillales</taxon>
        <taxon>Bacillaceae</taxon>
        <taxon>Caldibacillus</taxon>
    </lineage>
</organism>
<evidence type="ECO:0008006" key="3">
    <source>
        <dbReference type="Google" id="ProtNLM"/>
    </source>
</evidence>
<dbReference type="EMBL" id="AZRV01000023">
    <property type="protein sequence ID" value="RKO61950.1"/>
    <property type="molecule type" value="Genomic_DNA"/>
</dbReference>
<gene>
    <name evidence="1" type="ORF">Cdeb_00681</name>
</gene>
<reference evidence="1 2" key="1">
    <citation type="submission" date="2013-12" db="EMBL/GenBank/DDBJ databases">
        <title>Genome and proteome characterization of Caldibacillus debilis GB1 derived from a cellulolytic aero-tolerant co-culture.</title>
        <authorList>
            <person name="Wushke S.T."/>
            <person name="Zhang X."/>
            <person name="Fristensky B."/>
            <person name="Wilkins J.A."/>
            <person name="Levin D.B."/>
            <person name="Sparling R."/>
        </authorList>
    </citation>
    <scope>NUCLEOTIDE SEQUENCE [LARGE SCALE GENOMIC DNA]</scope>
    <source>
        <strain evidence="1 2">GB1</strain>
    </source>
</reference>
<dbReference type="Pfam" id="PF11116">
    <property type="entry name" value="DUF2624"/>
    <property type="match status" value="1"/>
</dbReference>
<name>A0A420VEK4_9BACI</name>
<evidence type="ECO:0000313" key="2">
    <source>
        <dbReference type="Proteomes" id="UP000286235"/>
    </source>
</evidence>
<evidence type="ECO:0000313" key="1">
    <source>
        <dbReference type="EMBL" id="RKO61950.1"/>
    </source>
</evidence>
<comment type="caution">
    <text evidence="1">The sequence shown here is derived from an EMBL/GenBank/DDBJ whole genome shotgun (WGS) entry which is preliminary data.</text>
</comment>
<dbReference type="AlphaFoldDB" id="A0A420VEK4"/>